<comment type="caution">
    <text evidence="5">The sequence shown here is derived from an EMBL/GenBank/DDBJ whole genome shotgun (WGS) entry which is preliminary data.</text>
</comment>
<keyword evidence="2" id="KW-0808">Transferase</keyword>
<dbReference type="OrthoDB" id="10251242at2759"/>
<comment type="similarity">
    <text evidence="4">Belongs to the class I-like SAM-binding methyltransferase superfamily. Cation-dependent O-methyltransferase family.</text>
</comment>
<proteinExistence type="inferred from homology"/>
<evidence type="ECO:0000256" key="1">
    <source>
        <dbReference type="ARBA" id="ARBA00022603"/>
    </source>
</evidence>
<keyword evidence="1" id="KW-0489">Methyltransferase</keyword>
<dbReference type="InterPro" id="IPR029063">
    <property type="entry name" value="SAM-dependent_MTases_sf"/>
</dbReference>
<dbReference type="Proteomes" id="UP000612746">
    <property type="component" value="Unassembled WGS sequence"/>
</dbReference>
<dbReference type="GO" id="GO:0008757">
    <property type="term" value="F:S-adenosylmethionine-dependent methyltransferase activity"/>
    <property type="evidence" value="ECO:0007669"/>
    <property type="project" value="TreeGrafter"/>
</dbReference>
<name>A0A8H7Q3G7_9FUNG</name>
<dbReference type="GO" id="GO:0032259">
    <property type="term" value="P:methylation"/>
    <property type="evidence" value="ECO:0007669"/>
    <property type="project" value="UniProtKB-KW"/>
</dbReference>
<keyword evidence="6" id="KW-1185">Reference proteome</keyword>
<sequence length="264" mass="29723">MFRTGLSSFATKRYLNTNAKPTQLQEYVESMSSSGATFPKSILESLQAETRQRFRDAHKMIPLHQAEFLYSFTRMIRPENVLEIGTFTGLSTTSIAAGTQGRIITIERDSGALSIAKSTRHVSYVPIVCIMMEPLCSPTIPLYVQFSVKKIPTGPSATKFDLVFIDADKGNYINYFNQIMSRSLLSDRGVILVDNVLFRGLVPQAMESEIDPQNKGLMRTARQLHAFNQHIKDDPRVEQIILPLYDGLSIIQKKAKLTCFPPNR</sequence>
<evidence type="ECO:0008006" key="7">
    <source>
        <dbReference type="Google" id="ProtNLM"/>
    </source>
</evidence>
<dbReference type="GO" id="GO:0008171">
    <property type="term" value="F:O-methyltransferase activity"/>
    <property type="evidence" value="ECO:0007669"/>
    <property type="project" value="InterPro"/>
</dbReference>
<evidence type="ECO:0000256" key="2">
    <source>
        <dbReference type="ARBA" id="ARBA00022679"/>
    </source>
</evidence>
<evidence type="ECO:0000256" key="3">
    <source>
        <dbReference type="ARBA" id="ARBA00022691"/>
    </source>
</evidence>
<dbReference type="EMBL" id="JAEPRA010000005">
    <property type="protein sequence ID" value="KAG2185208.1"/>
    <property type="molecule type" value="Genomic_DNA"/>
</dbReference>
<dbReference type="SUPFAM" id="SSF53335">
    <property type="entry name" value="S-adenosyl-L-methionine-dependent methyltransferases"/>
    <property type="match status" value="1"/>
</dbReference>
<keyword evidence="3" id="KW-0949">S-adenosyl-L-methionine</keyword>
<dbReference type="PROSITE" id="PS51682">
    <property type="entry name" value="SAM_OMT_I"/>
    <property type="match status" value="1"/>
</dbReference>
<evidence type="ECO:0000313" key="5">
    <source>
        <dbReference type="EMBL" id="KAG2185208.1"/>
    </source>
</evidence>
<dbReference type="InterPro" id="IPR002935">
    <property type="entry name" value="SAM_O-MeTrfase"/>
</dbReference>
<protein>
    <recommendedName>
        <fullName evidence="7">Caffeoyl-CoA O-methyltransferase</fullName>
    </recommendedName>
</protein>
<dbReference type="PANTHER" id="PTHR10509:SF14">
    <property type="entry name" value="CAFFEOYL-COA O-METHYLTRANSFERASE 3-RELATED"/>
    <property type="match status" value="1"/>
</dbReference>
<dbReference type="InterPro" id="IPR050362">
    <property type="entry name" value="Cation-dep_OMT"/>
</dbReference>
<dbReference type="Gene3D" id="3.40.50.150">
    <property type="entry name" value="Vaccinia Virus protein VP39"/>
    <property type="match status" value="1"/>
</dbReference>
<gene>
    <name evidence="5" type="ORF">INT44_001998</name>
</gene>
<reference evidence="5" key="1">
    <citation type="submission" date="2020-12" db="EMBL/GenBank/DDBJ databases">
        <title>Metabolic potential, ecology and presence of endohyphal bacteria is reflected in genomic diversity of Mucoromycotina.</title>
        <authorList>
            <person name="Muszewska A."/>
            <person name="Okrasinska A."/>
            <person name="Steczkiewicz K."/>
            <person name="Drgas O."/>
            <person name="Orlowska M."/>
            <person name="Perlinska-Lenart U."/>
            <person name="Aleksandrzak-Piekarczyk T."/>
            <person name="Szatraj K."/>
            <person name="Zielenkiewicz U."/>
            <person name="Pilsyk S."/>
            <person name="Malc E."/>
            <person name="Mieczkowski P."/>
            <person name="Kruszewska J.S."/>
            <person name="Biernat P."/>
            <person name="Pawlowska J."/>
        </authorList>
    </citation>
    <scope>NUCLEOTIDE SEQUENCE</scope>
    <source>
        <strain evidence="5">WA0000051536</strain>
    </source>
</reference>
<dbReference type="Pfam" id="PF01596">
    <property type="entry name" value="Methyltransf_3"/>
    <property type="match status" value="1"/>
</dbReference>
<evidence type="ECO:0000313" key="6">
    <source>
        <dbReference type="Proteomes" id="UP000612746"/>
    </source>
</evidence>
<evidence type="ECO:0000256" key="4">
    <source>
        <dbReference type="ARBA" id="ARBA00023453"/>
    </source>
</evidence>
<dbReference type="PANTHER" id="PTHR10509">
    <property type="entry name" value="O-METHYLTRANSFERASE-RELATED"/>
    <property type="match status" value="1"/>
</dbReference>
<organism evidence="5 6">
    <name type="scientific">Umbelopsis vinacea</name>
    <dbReference type="NCBI Taxonomy" id="44442"/>
    <lineage>
        <taxon>Eukaryota</taxon>
        <taxon>Fungi</taxon>
        <taxon>Fungi incertae sedis</taxon>
        <taxon>Mucoromycota</taxon>
        <taxon>Mucoromycotina</taxon>
        <taxon>Umbelopsidomycetes</taxon>
        <taxon>Umbelopsidales</taxon>
        <taxon>Umbelopsidaceae</taxon>
        <taxon>Umbelopsis</taxon>
    </lineage>
</organism>
<accession>A0A8H7Q3G7</accession>
<dbReference type="AlphaFoldDB" id="A0A8H7Q3G7"/>